<dbReference type="EMBL" id="KI392060">
    <property type="protein sequence ID" value="ERN20175.1"/>
    <property type="molecule type" value="Genomic_DNA"/>
</dbReference>
<organism evidence="3 4">
    <name type="scientific">Amborella trichopoda</name>
    <dbReference type="NCBI Taxonomy" id="13333"/>
    <lineage>
        <taxon>Eukaryota</taxon>
        <taxon>Viridiplantae</taxon>
        <taxon>Streptophyta</taxon>
        <taxon>Embryophyta</taxon>
        <taxon>Tracheophyta</taxon>
        <taxon>Spermatophyta</taxon>
        <taxon>Magnoliopsida</taxon>
        <taxon>Amborellales</taxon>
        <taxon>Amborellaceae</taxon>
        <taxon>Amborella</taxon>
    </lineage>
</organism>
<reference evidence="4" key="1">
    <citation type="journal article" date="2013" name="Science">
        <title>The Amborella genome and the evolution of flowering plants.</title>
        <authorList>
            <consortium name="Amborella Genome Project"/>
        </authorList>
    </citation>
    <scope>NUCLEOTIDE SEQUENCE [LARGE SCALE GENOMIC DNA]</scope>
</reference>
<evidence type="ECO:0000256" key="1">
    <source>
        <dbReference type="SAM" id="MobiDB-lite"/>
    </source>
</evidence>
<dbReference type="AlphaFoldDB" id="U5DD85"/>
<dbReference type="eggNOG" id="ENOG502QS9J">
    <property type="taxonomic scope" value="Eukaryota"/>
</dbReference>
<dbReference type="HOGENOM" id="CLU_957615_0_0_1"/>
<evidence type="ECO:0000313" key="4">
    <source>
        <dbReference type="Proteomes" id="UP000017836"/>
    </source>
</evidence>
<dbReference type="PANTHER" id="PTHR46328">
    <property type="entry name" value="FAR-RED IMPAIRED RESPONSIVE (FAR1) FAMILY PROTEIN-RELATED"/>
    <property type="match status" value="1"/>
</dbReference>
<keyword evidence="4" id="KW-1185">Reference proteome</keyword>
<name>U5DD85_AMBTC</name>
<dbReference type="Proteomes" id="UP000017836">
    <property type="component" value="Unassembled WGS sequence"/>
</dbReference>
<dbReference type="InterPro" id="IPR004330">
    <property type="entry name" value="FAR1_DNA_bnd_dom"/>
</dbReference>
<accession>U5DD85</accession>
<evidence type="ECO:0000259" key="2">
    <source>
        <dbReference type="Pfam" id="PF03101"/>
    </source>
</evidence>
<evidence type="ECO:0000313" key="3">
    <source>
        <dbReference type="EMBL" id="ERN20175.1"/>
    </source>
</evidence>
<dbReference type="Pfam" id="PF03101">
    <property type="entry name" value="FAR1"/>
    <property type="match status" value="1"/>
</dbReference>
<dbReference type="Gramene" id="ERN20175">
    <property type="protein sequence ID" value="ERN20175"/>
    <property type="gene ID" value="AMTR_s00066p00106190"/>
</dbReference>
<feature type="compositionally biased region" description="Polar residues" evidence="1">
    <location>
        <begin position="201"/>
        <end position="220"/>
    </location>
</feature>
<gene>
    <name evidence="3" type="ORF">AMTR_s00066p00106190</name>
</gene>
<feature type="domain" description="FAR1" evidence="2">
    <location>
        <begin position="96"/>
        <end position="183"/>
    </location>
</feature>
<sequence>MLNSTNEGECASNQGGIVPEHDAAQENLAVNVDTVAEKALYELKRHESGDQYMGFESGDAPKEMAKEITPIEKAEVSDHVDPFVGMVFESEEDAKEYYLAYALRVGFIIRSNRVLRSKRDGTNIGRDFVCSKEGFRAKKYQGTLRPRPKTREGCKAMLRVKKEDSGKWVVSKFSEEHSHALVPPKKVPRPRTRRQPDAIGISNNSFNDSGIKSSNGSLLGSQPVGPTSFGPTSDIVGFVAPISQQNGGIGEERLEFFDGTTVVLTSSRLDMNEPSAFHDSETDRSFQFAAI</sequence>
<protein>
    <recommendedName>
        <fullName evidence="2">FAR1 domain-containing protein</fullName>
    </recommendedName>
</protein>
<feature type="region of interest" description="Disordered" evidence="1">
    <location>
        <begin position="179"/>
        <end position="226"/>
    </location>
</feature>
<dbReference type="PANTHER" id="PTHR46328:SF42">
    <property type="entry name" value="PROTEIN FAR1-RELATED SEQUENCE 5-LIKE ISOFORM X1"/>
    <property type="match status" value="1"/>
</dbReference>
<proteinExistence type="predicted"/>